<protein>
    <submittedName>
        <fullName evidence="1">Uncharacterized protein</fullName>
    </submittedName>
</protein>
<dbReference type="EMBL" id="GBXM01073715">
    <property type="protein sequence ID" value="JAH34862.1"/>
    <property type="molecule type" value="Transcribed_RNA"/>
</dbReference>
<proteinExistence type="predicted"/>
<organism evidence="1">
    <name type="scientific">Anguilla anguilla</name>
    <name type="common">European freshwater eel</name>
    <name type="synonym">Muraena anguilla</name>
    <dbReference type="NCBI Taxonomy" id="7936"/>
    <lineage>
        <taxon>Eukaryota</taxon>
        <taxon>Metazoa</taxon>
        <taxon>Chordata</taxon>
        <taxon>Craniata</taxon>
        <taxon>Vertebrata</taxon>
        <taxon>Euteleostomi</taxon>
        <taxon>Actinopterygii</taxon>
        <taxon>Neopterygii</taxon>
        <taxon>Teleostei</taxon>
        <taxon>Anguilliformes</taxon>
        <taxon>Anguillidae</taxon>
        <taxon>Anguilla</taxon>
    </lineage>
</organism>
<dbReference type="AlphaFoldDB" id="A0A0E9S101"/>
<name>A0A0E9S101_ANGAN</name>
<sequence>MSFQITLSSFYVISIVLKNKTRHASPMTQFLVFQKCFLKITVLPNFQQWS</sequence>
<accession>A0A0E9S101</accession>
<reference evidence="1" key="1">
    <citation type="submission" date="2014-11" db="EMBL/GenBank/DDBJ databases">
        <authorList>
            <person name="Amaro Gonzalez C."/>
        </authorList>
    </citation>
    <scope>NUCLEOTIDE SEQUENCE</scope>
</reference>
<reference evidence="1" key="2">
    <citation type="journal article" date="2015" name="Fish Shellfish Immunol.">
        <title>Early steps in the European eel (Anguilla anguilla)-Vibrio vulnificus interaction in the gills: Role of the RtxA13 toxin.</title>
        <authorList>
            <person name="Callol A."/>
            <person name="Pajuelo D."/>
            <person name="Ebbesson L."/>
            <person name="Teles M."/>
            <person name="MacKenzie S."/>
            <person name="Amaro C."/>
        </authorList>
    </citation>
    <scope>NUCLEOTIDE SEQUENCE</scope>
</reference>
<evidence type="ECO:0000313" key="1">
    <source>
        <dbReference type="EMBL" id="JAH34862.1"/>
    </source>
</evidence>